<dbReference type="InterPro" id="IPR036097">
    <property type="entry name" value="HisK_dim/P_sf"/>
</dbReference>
<dbReference type="EC" id="2.7.13.3" evidence="2"/>
<evidence type="ECO:0000256" key="1">
    <source>
        <dbReference type="ARBA" id="ARBA00000085"/>
    </source>
</evidence>
<dbReference type="PANTHER" id="PTHR43547">
    <property type="entry name" value="TWO-COMPONENT HISTIDINE KINASE"/>
    <property type="match status" value="1"/>
</dbReference>
<dbReference type="Gene3D" id="3.30.565.10">
    <property type="entry name" value="Histidine kinase-like ATPase, C-terminal domain"/>
    <property type="match status" value="1"/>
</dbReference>
<protein>
    <recommendedName>
        <fullName evidence="2">histidine kinase</fullName>
        <ecNumber evidence="2">2.7.13.3</ecNumber>
    </recommendedName>
</protein>
<dbReference type="SUPFAM" id="SSF55874">
    <property type="entry name" value="ATPase domain of HSP90 chaperone/DNA topoisomerase II/histidine kinase"/>
    <property type="match status" value="1"/>
</dbReference>
<gene>
    <name evidence="7" type="ORF">DK847_09720</name>
</gene>
<comment type="catalytic activity">
    <reaction evidence="1">
        <text>ATP + protein L-histidine = ADP + protein N-phospho-L-histidine.</text>
        <dbReference type="EC" id="2.7.13.3"/>
    </reaction>
</comment>
<feature type="transmembrane region" description="Helical" evidence="4">
    <location>
        <begin position="299"/>
        <end position="319"/>
    </location>
</feature>
<dbReference type="SMART" id="SM00388">
    <property type="entry name" value="HisKA"/>
    <property type="match status" value="1"/>
</dbReference>
<dbReference type="Gene3D" id="1.10.287.130">
    <property type="match status" value="1"/>
</dbReference>
<keyword evidence="3" id="KW-0597">Phosphoprotein</keyword>
<feature type="signal peptide" evidence="5">
    <location>
        <begin position="1"/>
        <end position="29"/>
    </location>
</feature>
<dbReference type="PANTHER" id="PTHR43547:SF2">
    <property type="entry name" value="HYBRID SIGNAL TRANSDUCTION HISTIDINE KINASE C"/>
    <property type="match status" value="1"/>
</dbReference>
<dbReference type="InterPro" id="IPR036890">
    <property type="entry name" value="HATPase_C_sf"/>
</dbReference>
<evidence type="ECO:0000256" key="3">
    <source>
        <dbReference type="ARBA" id="ARBA00022553"/>
    </source>
</evidence>
<organism evidence="7 8">
    <name type="scientific">Aestuariivirga litoralis</name>
    <dbReference type="NCBI Taxonomy" id="2650924"/>
    <lineage>
        <taxon>Bacteria</taxon>
        <taxon>Pseudomonadati</taxon>
        <taxon>Pseudomonadota</taxon>
        <taxon>Alphaproteobacteria</taxon>
        <taxon>Hyphomicrobiales</taxon>
        <taxon>Aestuariivirgaceae</taxon>
        <taxon>Aestuariivirga</taxon>
    </lineage>
</organism>
<evidence type="ECO:0000256" key="2">
    <source>
        <dbReference type="ARBA" id="ARBA00012438"/>
    </source>
</evidence>
<feature type="chain" id="PRO_5016078952" description="histidine kinase" evidence="5">
    <location>
        <begin position="30"/>
        <end position="630"/>
    </location>
</feature>
<feature type="transmembrane region" description="Helical" evidence="4">
    <location>
        <begin position="339"/>
        <end position="359"/>
    </location>
</feature>
<dbReference type="EMBL" id="QKVK01000003">
    <property type="protein sequence ID" value="PZF77572.1"/>
    <property type="molecule type" value="Genomic_DNA"/>
</dbReference>
<evidence type="ECO:0000313" key="8">
    <source>
        <dbReference type="Proteomes" id="UP000248795"/>
    </source>
</evidence>
<evidence type="ECO:0000259" key="6">
    <source>
        <dbReference type="PROSITE" id="PS50109"/>
    </source>
</evidence>
<dbReference type="InterPro" id="IPR003661">
    <property type="entry name" value="HisK_dim/P_dom"/>
</dbReference>
<dbReference type="PROSITE" id="PS50109">
    <property type="entry name" value="HIS_KIN"/>
    <property type="match status" value="1"/>
</dbReference>
<evidence type="ECO:0000256" key="4">
    <source>
        <dbReference type="SAM" id="Phobius"/>
    </source>
</evidence>
<name>A0A2W2AV21_9HYPH</name>
<dbReference type="Proteomes" id="UP000248795">
    <property type="component" value="Unassembled WGS sequence"/>
</dbReference>
<feature type="transmembrane region" description="Helical" evidence="4">
    <location>
        <begin position="365"/>
        <end position="386"/>
    </location>
</feature>
<keyword evidence="4" id="KW-1133">Transmembrane helix</keyword>
<comment type="caution">
    <text evidence="7">The sequence shown here is derived from an EMBL/GenBank/DDBJ whole genome shotgun (WGS) entry which is preliminary data.</text>
</comment>
<dbReference type="Pfam" id="PF00512">
    <property type="entry name" value="HisKA"/>
    <property type="match status" value="1"/>
</dbReference>
<feature type="domain" description="Histidine kinase" evidence="6">
    <location>
        <begin position="425"/>
        <end position="630"/>
    </location>
</feature>
<reference evidence="8" key="1">
    <citation type="submission" date="2018-06" db="EMBL/GenBank/DDBJ databases">
        <title>Aestuariibacter litoralis strain KCTC 52945T.</title>
        <authorList>
            <person name="Li X."/>
            <person name="Salam N."/>
            <person name="Li J.-L."/>
            <person name="Chen Y.-M."/>
            <person name="Yang Z.-W."/>
            <person name="Zhang L.-Y."/>
            <person name="Han M.-X."/>
            <person name="Xiao M."/>
            <person name="Li W.-J."/>
        </authorList>
    </citation>
    <scope>NUCLEOTIDE SEQUENCE [LARGE SCALE GENOMIC DNA]</scope>
    <source>
        <strain evidence="8">KCTC 52945</strain>
    </source>
</reference>
<feature type="transmembrane region" description="Helical" evidence="4">
    <location>
        <begin position="276"/>
        <end position="293"/>
    </location>
</feature>
<dbReference type="InterPro" id="IPR005467">
    <property type="entry name" value="His_kinase_dom"/>
</dbReference>
<dbReference type="Pfam" id="PF07696">
    <property type="entry name" value="7TMR-DISMED2"/>
    <property type="match status" value="1"/>
</dbReference>
<accession>A0A2W2AV21</accession>
<sequence length="630" mass="69055">MFFCSPITKHAVLLWLALATLVAAPLAHAAEPLLISEAYWVDEGGKATLDDAERATFTPFEGSIAKGYRPFALWVKLRISGRDSTDQLAIIVQPAFLRRIELYDPDLPGNDAPGTPIMSGRDAEITPVNHIGLDNGFVIPSSKTPRTLFLRITTTTTLMADIKVSPVADAEFDSQVSAGTLSIYFAFLCAFLLWAIVSWAVRRDLLYGLFALRLVFSILHLSVMAGVLRYFLAGTLSAPVRDLIYSLILVTVVAVTGSFDFKLISEFGVPRWLQRLAWCLLVLPATCVVMVLLGHTQAALHLSALVVTLFVITNVVLAFSARNEERAPYGQMAINTIRVGYILMALVIIAPALIATNILHTGVPVMKVVFLHALITTVILFAILSIRARQKDLLMQEALIQYEVTERELRQESERRAEKEKFLAMLVHELRNPLTVIRLRTSESSASGKAVHQAAREMAEIIERVELSEALEHANGQNQTATMDLGDVLREIVAEHPAASRISVDAPMRLIVATDESLLRSIVRNLLDNAAKYSPEASQIRLAVAEQIQNGVGGTRLSVANEIGEAGVPDGERLFTKYYRSQGAHRWPGSGLGLFLVANWAQSLGGTIGYEGPTAGSDTPLVRFSLWLPQ</sequence>
<keyword evidence="8" id="KW-1185">Reference proteome</keyword>
<dbReference type="InterPro" id="IPR003594">
    <property type="entry name" value="HATPase_dom"/>
</dbReference>
<dbReference type="GO" id="GO:0000155">
    <property type="term" value="F:phosphorelay sensor kinase activity"/>
    <property type="evidence" value="ECO:0007669"/>
    <property type="project" value="InterPro"/>
</dbReference>
<dbReference type="SUPFAM" id="SSF47384">
    <property type="entry name" value="Homodimeric domain of signal transducing histidine kinase"/>
    <property type="match status" value="1"/>
</dbReference>
<dbReference type="Gene3D" id="2.60.40.2380">
    <property type="match status" value="1"/>
</dbReference>
<dbReference type="SMART" id="SM00387">
    <property type="entry name" value="HATPase_c"/>
    <property type="match status" value="1"/>
</dbReference>
<evidence type="ECO:0000256" key="5">
    <source>
        <dbReference type="SAM" id="SignalP"/>
    </source>
</evidence>
<dbReference type="InterPro" id="IPR011622">
    <property type="entry name" value="7TMR_DISM_rcpt_extracell_dom2"/>
</dbReference>
<keyword evidence="5" id="KW-0732">Signal</keyword>
<feature type="transmembrane region" description="Helical" evidence="4">
    <location>
        <begin position="210"/>
        <end position="231"/>
    </location>
</feature>
<feature type="transmembrane region" description="Helical" evidence="4">
    <location>
        <begin position="181"/>
        <end position="201"/>
    </location>
</feature>
<evidence type="ECO:0000313" key="7">
    <source>
        <dbReference type="EMBL" id="PZF77572.1"/>
    </source>
</evidence>
<dbReference type="AlphaFoldDB" id="A0A2W2AV21"/>
<proteinExistence type="predicted"/>
<dbReference type="CDD" id="cd00082">
    <property type="entry name" value="HisKA"/>
    <property type="match status" value="1"/>
</dbReference>
<feature type="transmembrane region" description="Helical" evidence="4">
    <location>
        <begin position="243"/>
        <end position="264"/>
    </location>
</feature>
<dbReference type="Pfam" id="PF02518">
    <property type="entry name" value="HATPase_c"/>
    <property type="match status" value="1"/>
</dbReference>
<keyword evidence="4" id="KW-0812">Transmembrane</keyword>
<keyword evidence="4" id="KW-0472">Membrane</keyword>